<dbReference type="SUPFAM" id="SSF103473">
    <property type="entry name" value="MFS general substrate transporter"/>
    <property type="match status" value="1"/>
</dbReference>
<feature type="transmembrane region" description="Helical" evidence="1">
    <location>
        <begin position="235"/>
        <end position="260"/>
    </location>
</feature>
<dbReference type="PANTHER" id="PTHR11328:SF24">
    <property type="entry name" value="MAJOR FACILITATOR SUPERFAMILY (MFS) PROFILE DOMAIN-CONTAINING PROTEIN"/>
    <property type="match status" value="1"/>
</dbReference>
<name>A0A806KGT4_9BACT</name>
<dbReference type="EMBL" id="JQ844252">
    <property type="protein sequence ID" value="AGS53807.1"/>
    <property type="molecule type" value="Genomic_DNA"/>
</dbReference>
<organism evidence="2">
    <name type="scientific">uncultured bacterium contig00039</name>
    <dbReference type="NCBI Taxonomy" id="1181527"/>
    <lineage>
        <taxon>Bacteria</taxon>
        <taxon>environmental samples</taxon>
    </lineage>
</organism>
<sequence>MENKLKTKLCYAAGDIYGGGAFMIFSLLFMNFLVLVEGLPVIATTVIIFIGRLWDAVTDPLFGRISDKTRSRFGRRRIFFLIGIVPVYLSFVMLFYSFGIQNITAKIIYFTFAYMFFGTAFAVVMVPYNAILSDMTSDYNERTSFTMMRMIFSGAASLLAAVIPGLVIKAVGSEQNGPQQIPGYLVMALIFGAVFGISWLIAFLGTKEREDLPAPEKITLKYWLSVFSNNAYKNFLGIFLSFQIAVDLVLALLFFTLTLLSCSTKITN</sequence>
<dbReference type="GO" id="GO:0005886">
    <property type="term" value="C:plasma membrane"/>
    <property type="evidence" value="ECO:0007669"/>
    <property type="project" value="TreeGrafter"/>
</dbReference>
<keyword evidence="1" id="KW-1133">Transmembrane helix</keyword>
<feature type="transmembrane region" description="Helical" evidence="1">
    <location>
        <begin position="107"/>
        <end position="130"/>
    </location>
</feature>
<dbReference type="GO" id="GO:0015293">
    <property type="term" value="F:symporter activity"/>
    <property type="evidence" value="ECO:0007669"/>
    <property type="project" value="InterPro"/>
</dbReference>
<dbReference type="AlphaFoldDB" id="A0A806KGT4"/>
<evidence type="ECO:0000256" key="1">
    <source>
        <dbReference type="SAM" id="Phobius"/>
    </source>
</evidence>
<dbReference type="InterPro" id="IPR036259">
    <property type="entry name" value="MFS_trans_sf"/>
</dbReference>
<proteinExistence type="predicted"/>
<dbReference type="Gene3D" id="1.20.1250.20">
    <property type="entry name" value="MFS general substrate transporter like domains"/>
    <property type="match status" value="1"/>
</dbReference>
<feature type="transmembrane region" description="Helical" evidence="1">
    <location>
        <begin position="151"/>
        <end position="172"/>
    </location>
</feature>
<feature type="transmembrane region" description="Helical" evidence="1">
    <location>
        <begin position="39"/>
        <end position="57"/>
    </location>
</feature>
<accession>A0A806KGT4</accession>
<feature type="transmembrane region" description="Helical" evidence="1">
    <location>
        <begin position="184"/>
        <end position="204"/>
    </location>
</feature>
<dbReference type="InterPro" id="IPR039672">
    <property type="entry name" value="MFS_2"/>
</dbReference>
<dbReference type="PANTHER" id="PTHR11328">
    <property type="entry name" value="MAJOR FACILITATOR SUPERFAMILY DOMAIN-CONTAINING PROTEIN"/>
    <property type="match status" value="1"/>
</dbReference>
<evidence type="ECO:0000313" key="2">
    <source>
        <dbReference type="EMBL" id="AGS53807.1"/>
    </source>
</evidence>
<feature type="transmembrane region" description="Helical" evidence="1">
    <location>
        <begin position="78"/>
        <end position="101"/>
    </location>
</feature>
<keyword evidence="1" id="KW-0472">Membrane</keyword>
<protein>
    <submittedName>
        <fullName evidence="2">Sugar (Glycoside-Pentoside-Hexuronide) transporter</fullName>
    </submittedName>
</protein>
<dbReference type="Pfam" id="PF13347">
    <property type="entry name" value="MFS_2"/>
    <property type="match status" value="1"/>
</dbReference>
<reference evidence="2" key="1">
    <citation type="submission" date="2012-03" db="EMBL/GenBank/DDBJ databases">
        <title>Functional metagenomics reveals considerable lignocellulase gene clusters in the gut microbiome of a wood-feeding higher termite.</title>
        <authorList>
            <person name="Liu N."/>
        </authorList>
    </citation>
    <scope>NUCLEOTIDE SEQUENCE</scope>
</reference>
<dbReference type="GO" id="GO:0008643">
    <property type="term" value="P:carbohydrate transport"/>
    <property type="evidence" value="ECO:0007669"/>
    <property type="project" value="InterPro"/>
</dbReference>
<keyword evidence="1" id="KW-0812">Transmembrane</keyword>